<evidence type="ECO:0000259" key="4">
    <source>
        <dbReference type="Pfam" id="PF00135"/>
    </source>
</evidence>
<evidence type="ECO:0000313" key="5">
    <source>
        <dbReference type="Proteomes" id="UP000038045"/>
    </source>
</evidence>
<dbReference type="STRING" id="131310.A0A0N4Z3E6"/>
<keyword evidence="3" id="KW-0378">Hydrolase</keyword>
<dbReference type="GO" id="GO:0019695">
    <property type="term" value="P:choline metabolic process"/>
    <property type="evidence" value="ECO:0007669"/>
    <property type="project" value="TreeGrafter"/>
</dbReference>
<dbReference type="Proteomes" id="UP000038045">
    <property type="component" value="Unplaced"/>
</dbReference>
<name>A0A0N4Z3E6_PARTI</name>
<organism evidence="5 6">
    <name type="scientific">Parastrongyloides trichosuri</name>
    <name type="common">Possum-specific nematode worm</name>
    <dbReference type="NCBI Taxonomy" id="131310"/>
    <lineage>
        <taxon>Eukaryota</taxon>
        <taxon>Metazoa</taxon>
        <taxon>Ecdysozoa</taxon>
        <taxon>Nematoda</taxon>
        <taxon>Chromadorea</taxon>
        <taxon>Rhabditida</taxon>
        <taxon>Tylenchina</taxon>
        <taxon>Panagrolaimomorpha</taxon>
        <taxon>Strongyloidoidea</taxon>
        <taxon>Strongyloididae</taxon>
        <taxon>Parastrongyloides</taxon>
    </lineage>
</organism>
<dbReference type="WBParaSite" id="PTRK_0000144200.1">
    <property type="protein sequence ID" value="PTRK_0000144200.1"/>
    <property type="gene ID" value="PTRK_0000144200"/>
</dbReference>
<dbReference type="PANTHER" id="PTHR43918">
    <property type="entry name" value="ACETYLCHOLINESTERASE"/>
    <property type="match status" value="1"/>
</dbReference>
<keyword evidence="5" id="KW-1185">Reference proteome</keyword>
<comment type="similarity">
    <text evidence="1">Belongs to the type-B carboxylesterase/lipase family.</text>
</comment>
<dbReference type="GO" id="GO:0006581">
    <property type="term" value="P:acetylcholine catabolic process"/>
    <property type="evidence" value="ECO:0007669"/>
    <property type="project" value="TreeGrafter"/>
</dbReference>
<evidence type="ECO:0000256" key="2">
    <source>
        <dbReference type="ARBA" id="ARBA00022487"/>
    </source>
</evidence>
<feature type="domain" description="Carboxylesterase type B" evidence="4">
    <location>
        <begin position="7"/>
        <end position="240"/>
    </location>
</feature>
<evidence type="ECO:0000256" key="3">
    <source>
        <dbReference type="ARBA" id="ARBA00022801"/>
    </source>
</evidence>
<dbReference type="Gene3D" id="3.40.50.1820">
    <property type="entry name" value="alpha/beta hydrolase"/>
    <property type="match status" value="1"/>
</dbReference>
<dbReference type="GO" id="GO:0003990">
    <property type="term" value="F:acetylcholinesterase activity"/>
    <property type="evidence" value="ECO:0007669"/>
    <property type="project" value="TreeGrafter"/>
</dbReference>
<dbReference type="AlphaFoldDB" id="A0A0N4Z3E6"/>
<proteinExistence type="inferred from homology"/>
<dbReference type="GO" id="GO:0005615">
    <property type="term" value="C:extracellular space"/>
    <property type="evidence" value="ECO:0007669"/>
    <property type="project" value="TreeGrafter"/>
</dbReference>
<dbReference type="SUPFAM" id="SSF53474">
    <property type="entry name" value="alpha/beta-Hydrolases"/>
    <property type="match status" value="1"/>
</dbReference>
<accession>A0A0N4Z3E6</accession>
<reference evidence="6" key="1">
    <citation type="submission" date="2017-02" db="UniProtKB">
        <authorList>
            <consortium name="WormBaseParasite"/>
        </authorList>
    </citation>
    <scope>IDENTIFICATION</scope>
</reference>
<sequence>MRKKNFSFTYSFLPVNDDGVFFNKSLLRRILVKEDADILMGDTTHEGSYFLWYYYKDLINCTSLKLTKDKITGDCIVNKKQFENIVENVTRVFGYVEEKKNKILKYYSVTDYNATEAAQLFLSSVLYDCGLKHFADDLVEETNVKKPYVYMFNHRSSEKKTSWPDSFGTVHAALIEFLFGRPFRYPENYDSTKIETEKKMSEIVMKLYSKFAYEGKPNNDEWKQYTKSDEFVISLDSEYTEYLDQYDISHLKECDIIMPKLKREDSNSKKIQIYNN</sequence>
<dbReference type="PANTHER" id="PTHR43918:SF4">
    <property type="entry name" value="CARBOXYLIC ESTER HYDROLASE"/>
    <property type="match status" value="1"/>
</dbReference>
<dbReference type="InterPro" id="IPR050654">
    <property type="entry name" value="AChE-related_enzymes"/>
</dbReference>
<protein>
    <submittedName>
        <fullName evidence="6">COesterase domain-containing protein</fullName>
    </submittedName>
</protein>
<evidence type="ECO:0000256" key="1">
    <source>
        <dbReference type="ARBA" id="ARBA00005964"/>
    </source>
</evidence>
<evidence type="ECO:0000313" key="6">
    <source>
        <dbReference type="WBParaSite" id="PTRK_0000144200.1"/>
    </source>
</evidence>
<dbReference type="InterPro" id="IPR029058">
    <property type="entry name" value="AB_hydrolase_fold"/>
</dbReference>
<dbReference type="GO" id="GO:0005886">
    <property type="term" value="C:plasma membrane"/>
    <property type="evidence" value="ECO:0007669"/>
    <property type="project" value="TreeGrafter"/>
</dbReference>
<keyword evidence="2" id="KW-0719">Serine esterase</keyword>
<dbReference type="Pfam" id="PF00135">
    <property type="entry name" value="COesterase"/>
    <property type="match status" value="1"/>
</dbReference>
<dbReference type="InterPro" id="IPR002018">
    <property type="entry name" value="CarbesteraseB"/>
</dbReference>